<dbReference type="Pfam" id="PF00144">
    <property type="entry name" value="Beta-lactamase"/>
    <property type="match status" value="1"/>
</dbReference>
<protein>
    <submittedName>
        <fullName evidence="4">Beta-lactamase family protein</fullName>
    </submittedName>
</protein>
<organism evidence="4 5">
    <name type="scientific">Pseudidiomarina terrestris</name>
    <dbReference type="NCBI Taxonomy" id="2820060"/>
    <lineage>
        <taxon>Bacteria</taxon>
        <taxon>Pseudomonadati</taxon>
        <taxon>Pseudomonadota</taxon>
        <taxon>Gammaproteobacteria</taxon>
        <taxon>Alteromonadales</taxon>
        <taxon>Idiomarinaceae</taxon>
        <taxon>Pseudidiomarina</taxon>
    </lineage>
</organism>
<dbReference type="SUPFAM" id="SSF56601">
    <property type="entry name" value="beta-lactamase/transpeptidase-like"/>
    <property type="match status" value="1"/>
</dbReference>
<dbReference type="Proteomes" id="UP001169492">
    <property type="component" value="Unassembled WGS sequence"/>
</dbReference>
<dbReference type="PANTHER" id="PTHR46825:SF9">
    <property type="entry name" value="BETA-LACTAMASE-RELATED DOMAIN-CONTAINING PROTEIN"/>
    <property type="match status" value="1"/>
</dbReference>
<dbReference type="RefSeq" id="WP_301774677.1">
    <property type="nucleotide sequence ID" value="NZ_JAGGJB010000004.1"/>
</dbReference>
<feature type="domain" description="Beta-lactamase-related" evidence="3">
    <location>
        <begin position="69"/>
        <end position="384"/>
    </location>
</feature>
<dbReference type="PANTHER" id="PTHR46825">
    <property type="entry name" value="D-ALANYL-D-ALANINE-CARBOXYPEPTIDASE/ENDOPEPTIDASE AMPH"/>
    <property type="match status" value="1"/>
</dbReference>
<feature type="signal peptide" evidence="2">
    <location>
        <begin position="1"/>
        <end position="36"/>
    </location>
</feature>
<dbReference type="InterPro" id="IPR012338">
    <property type="entry name" value="Beta-lactam/transpept-like"/>
</dbReference>
<feature type="transmembrane region" description="Helical" evidence="1">
    <location>
        <begin position="590"/>
        <end position="613"/>
    </location>
</feature>
<name>A0AAW7QXI1_9GAMM</name>
<evidence type="ECO:0000313" key="4">
    <source>
        <dbReference type="EMBL" id="MDN7124882.1"/>
    </source>
</evidence>
<keyword evidence="1" id="KW-0812">Transmembrane</keyword>
<dbReference type="Gene3D" id="3.40.710.10">
    <property type="entry name" value="DD-peptidase/beta-lactamase superfamily"/>
    <property type="match status" value="1"/>
</dbReference>
<keyword evidence="1" id="KW-0472">Membrane</keyword>
<evidence type="ECO:0000256" key="1">
    <source>
        <dbReference type="SAM" id="Phobius"/>
    </source>
</evidence>
<proteinExistence type="predicted"/>
<evidence type="ECO:0000256" key="2">
    <source>
        <dbReference type="SAM" id="SignalP"/>
    </source>
</evidence>
<keyword evidence="1" id="KW-1133">Transmembrane helix</keyword>
<sequence>MQVRHTKGGRRGFAALPAALCSLLLLAGTMSMPAQAQEDDPAPAVTTESTAMLDVEQQPALPGLGAYIDGTIEAQMALEDIQSVTVSVVKDGELLFAKGYGMQDISEGIPVSPETSLFRIGSTSKLFTWLSVMQLVEQGKLDLDTNVNEYLDFDIPATYEEPITLSHILSHTAGFEDGGLGYLIQYYPNKGPELAEAMAKYIPERVNPPGEVSSYSNYATALAGLIVQNVSGVPFNDYVEQNIFQPLGMKYASFDEPLPPELEPFMTRGYKRELGVWEKQPFEMINSFGPAGAVSASAVAMAKFMQANLNNGELNGNRILSEETMKQAHSLLFTADERVNGMAHGFYEKDYNGYRVVGHGGDTMQFHTDMAVDKENNLGIFVSYMSTVSNAARNNFVGQIYDHFYPRDVEPVEPPADFADRAAKYAGKWTFWRRNVSTIEKMFGLMSNGIDVVPTEENTLLVTGPFAVRQFVEVGENLFRQVDGDEQIVFTSRSGEGLDTFYFESLPFMAMQRMPTFETSLFKYLLPGLALLLFLHSVVSWFYKRKDYKTRPAASKALTYNTLWMSIVHLAFVVLLAVVVIGFADSLYSGIPFLLKAALVLPLVAIVLTVIALIGYVKRLTSGDEGFSVGRRIYYALLVLSGIYMCYFYYYWNMLGWDYFS</sequence>
<feature type="transmembrane region" description="Helical" evidence="1">
    <location>
        <begin position="521"/>
        <end position="543"/>
    </location>
</feature>
<feature type="transmembrane region" description="Helical" evidence="1">
    <location>
        <begin position="563"/>
        <end position="584"/>
    </location>
</feature>
<accession>A0AAW7QXI1</accession>
<reference evidence="4 5" key="1">
    <citation type="submission" date="2021-03" db="EMBL/GenBank/DDBJ databases">
        <title>Pseudidiomarina terrestris, a new bacterium isolated from saline soil.</title>
        <authorList>
            <person name="Galisteo C."/>
            <person name="De La Haba R."/>
            <person name="Sanchez-Porro C."/>
            <person name="Ventosa A."/>
        </authorList>
    </citation>
    <scope>NUCLEOTIDE SEQUENCE [LARGE SCALE GENOMIC DNA]</scope>
    <source>
        <strain evidence="4 5">1APP75-32.1</strain>
    </source>
</reference>
<comment type="caution">
    <text evidence="4">The sequence shown here is derived from an EMBL/GenBank/DDBJ whole genome shotgun (WGS) entry which is preliminary data.</text>
</comment>
<gene>
    <name evidence="4" type="ORF">J6I90_08305</name>
</gene>
<dbReference type="EMBL" id="JAGGJB010000004">
    <property type="protein sequence ID" value="MDN7124882.1"/>
    <property type="molecule type" value="Genomic_DNA"/>
</dbReference>
<dbReference type="InterPro" id="IPR050491">
    <property type="entry name" value="AmpC-like"/>
</dbReference>
<evidence type="ECO:0000313" key="5">
    <source>
        <dbReference type="Proteomes" id="UP001169492"/>
    </source>
</evidence>
<dbReference type="AlphaFoldDB" id="A0AAW7QXI1"/>
<dbReference type="InterPro" id="IPR001466">
    <property type="entry name" value="Beta-lactam-related"/>
</dbReference>
<evidence type="ECO:0000259" key="3">
    <source>
        <dbReference type="Pfam" id="PF00144"/>
    </source>
</evidence>
<keyword evidence="2" id="KW-0732">Signal</keyword>
<feature type="chain" id="PRO_5043678535" evidence="2">
    <location>
        <begin position="37"/>
        <end position="661"/>
    </location>
</feature>
<feature type="transmembrane region" description="Helical" evidence="1">
    <location>
        <begin position="633"/>
        <end position="652"/>
    </location>
</feature>